<dbReference type="InterPro" id="IPR046342">
    <property type="entry name" value="CBS_dom_sf"/>
</dbReference>
<proteinExistence type="predicted"/>
<dbReference type="InterPro" id="IPR000644">
    <property type="entry name" value="CBS_dom"/>
</dbReference>
<evidence type="ECO:0000313" key="12">
    <source>
        <dbReference type="EMBL" id="EJZ85567.1"/>
    </source>
</evidence>
<dbReference type="SMART" id="SM00116">
    <property type="entry name" value="CBS"/>
    <property type="match status" value="2"/>
</dbReference>
<name>K0YPC0_9ACTO</name>
<dbReference type="eggNOG" id="COG1253">
    <property type="taxonomic scope" value="Bacteria"/>
</dbReference>
<feature type="transmembrane region" description="Helical" evidence="9">
    <location>
        <begin position="52"/>
        <end position="78"/>
    </location>
</feature>
<reference evidence="12 13" key="1">
    <citation type="submission" date="2012-07" db="EMBL/GenBank/DDBJ databases">
        <title>The Genome Sequence of Actinomyces turicensis ACS-279-V-COL4.</title>
        <authorList>
            <consortium name="The Broad Institute Genome Sequencing Platform"/>
            <person name="Earl A."/>
            <person name="Ward D."/>
            <person name="Feldgarden M."/>
            <person name="Gevers D."/>
            <person name="Saerens B."/>
            <person name="Vaneechoutte M."/>
            <person name="Walker B."/>
            <person name="Young S.K."/>
            <person name="Zeng Q."/>
            <person name="Gargeya S."/>
            <person name="Fitzgerald M."/>
            <person name="Haas B."/>
            <person name="Abouelleil A."/>
            <person name="Alvarado L."/>
            <person name="Arachchi H.M."/>
            <person name="Berlin A."/>
            <person name="Chapman S.B."/>
            <person name="Goldberg J."/>
            <person name="Griggs A."/>
            <person name="Gujja S."/>
            <person name="Hansen M."/>
            <person name="Howarth C."/>
            <person name="Imamovic A."/>
            <person name="Larimer J."/>
            <person name="McCowen C."/>
            <person name="Montmayeur A."/>
            <person name="Murphy C."/>
            <person name="Neiman D."/>
            <person name="Pearson M."/>
            <person name="Priest M."/>
            <person name="Roberts A."/>
            <person name="Saif S."/>
            <person name="Shea T."/>
            <person name="Sisk P."/>
            <person name="Sykes S."/>
            <person name="Wortman J."/>
            <person name="Nusbaum C."/>
            <person name="Birren B."/>
        </authorList>
    </citation>
    <scope>NUCLEOTIDE SEQUENCE [LARGE SCALE GENOMIC DNA]</scope>
    <source>
        <strain evidence="12 13">ACS-279-V-Col4</strain>
    </source>
</reference>
<feature type="transmembrane region" description="Helical" evidence="9">
    <location>
        <begin position="135"/>
        <end position="157"/>
    </location>
</feature>
<dbReference type="InterPro" id="IPR002550">
    <property type="entry name" value="CNNM"/>
</dbReference>
<evidence type="ECO:0000256" key="2">
    <source>
        <dbReference type="ARBA" id="ARBA00022475"/>
    </source>
</evidence>
<dbReference type="SUPFAM" id="SSF54631">
    <property type="entry name" value="CBS-domain pair"/>
    <property type="match status" value="1"/>
</dbReference>
<comment type="subcellular location">
    <subcellularLocation>
        <location evidence="1">Cell membrane</location>
        <topology evidence="1">Multi-pass membrane protein</topology>
    </subcellularLocation>
</comment>
<keyword evidence="3 8" id="KW-0812">Transmembrane</keyword>
<evidence type="ECO:0000256" key="3">
    <source>
        <dbReference type="ARBA" id="ARBA00022692"/>
    </source>
</evidence>
<keyword evidence="4" id="KW-0677">Repeat</keyword>
<evidence type="ECO:0000256" key="4">
    <source>
        <dbReference type="ARBA" id="ARBA00022737"/>
    </source>
</evidence>
<gene>
    <name evidence="12" type="ORF">HMPREF9241_01567</name>
</gene>
<organism evidence="12 13">
    <name type="scientific">Schaalia turicensis ACS-279-V-Col4</name>
    <dbReference type="NCBI Taxonomy" id="883077"/>
    <lineage>
        <taxon>Bacteria</taxon>
        <taxon>Bacillati</taxon>
        <taxon>Actinomycetota</taxon>
        <taxon>Actinomycetes</taxon>
        <taxon>Actinomycetales</taxon>
        <taxon>Actinomycetaceae</taxon>
        <taxon>Schaalia</taxon>
    </lineage>
</organism>
<evidence type="ECO:0000256" key="6">
    <source>
        <dbReference type="ARBA" id="ARBA00023136"/>
    </source>
</evidence>
<dbReference type="Gene3D" id="3.10.580.10">
    <property type="entry name" value="CBS-domain"/>
    <property type="match status" value="1"/>
</dbReference>
<protein>
    <recommendedName>
        <fullName evidence="14">CNNM transmembrane domain-containing protein</fullName>
    </recommendedName>
</protein>
<evidence type="ECO:0000256" key="1">
    <source>
        <dbReference type="ARBA" id="ARBA00004651"/>
    </source>
</evidence>
<dbReference type="PANTHER" id="PTHR43099:SF5">
    <property type="entry name" value="HLYC_CORC FAMILY TRANSPORTER"/>
    <property type="match status" value="1"/>
</dbReference>
<keyword evidence="13" id="KW-1185">Reference proteome</keyword>
<dbReference type="RefSeq" id="WP_006681766.1">
    <property type="nucleotide sequence ID" value="NZ_JH815210.1"/>
</dbReference>
<keyword evidence="6 8" id="KW-0472">Membrane</keyword>
<dbReference type="PANTHER" id="PTHR43099">
    <property type="entry name" value="UPF0053 PROTEIN YRKA"/>
    <property type="match status" value="1"/>
</dbReference>
<dbReference type="GO" id="GO:0005886">
    <property type="term" value="C:plasma membrane"/>
    <property type="evidence" value="ECO:0007669"/>
    <property type="project" value="UniProtKB-SubCell"/>
</dbReference>
<feature type="transmembrane region" description="Helical" evidence="9">
    <location>
        <begin position="98"/>
        <end position="123"/>
    </location>
</feature>
<keyword evidence="7" id="KW-0129">CBS domain</keyword>
<evidence type="ECO:0000256" key="8">
    <source>
        <dbReference type="PROSITE-ProRule" id="PRU01193"/>
    </source>
</evidence>
<dbReference type="HOGENOM" id="CLU_015237_4_0_11"/>
<dbReference type="Pfam" id="PF01595">
    <property type="entry name" value="CNNM"/>
    <property type="match status" value="1"/>
</dbReference>
<evidence type="ECO:0000259" key="10">
    <source>
        <dbReference type="PROSITE" id="PS51371"/>
    </source>
</evidence>
<sequence length="354" mass="37990">MSAGWGLGITVVLLAMNAFFVAGEFATTSSRRSQIEPLCEEKRRGSAQAMFALEHVSLMLAICQLGVTVASTTLGVVAEPAIAHLVEHPLVSLGLPASSAHVVGFIVALIIVLFLHVVFGEMVPKNVSIANPARLLLLLAPPLVAIGHVVSPIIHAMDSLANWFLSLRGIEPKSEIAATFTAEEVASIVEYSTAEGALSDDFGLLSGTLEFSTETAGSAMVPLGDLVTLEPDVTPDEVEKEVARTGFSRFPIVAQSGEIAGYIHLKDVLYADATNRTQPIPAWRIRKMETVASTDEVEDALRAMQRSGTHCALVKNQAGERIGVLFLEDVLEELVGEVRDSLQRDVITRDRDEL</sequence>
<keyword evidence="2" id="KW-1003">Cell membrane</keyword>
<evidence type="ECO:0000259" key="11">
    <source>
        <dbReference type="PROSITE" id="PS51846"/>
    </source>
</evidence>
<dbReference type="AlphaFoldDB" id="K0YPC0"/>
<evidence type="ECO:0000313" key="13">
    <source>
        <dbReference type="Proteomes" id="UP000003994"/>
    </source>
</evidence>
<dbReference type="PROSITE" id="PS51846">
    <property type="entry name" value="CNNM"/>
    <property type="match status" value="1"/>
</dbReference>
<feature type="domain" description="CBS" evidence="10">
    <location>
        <begin position="220"/>
        <end position="280"/>
    </location>
</feature>
<feature type="domain" description="CNNM transmembrane" evidence="11">
    <location>
        <begin position="1"/>
        <end position="202"/>
    </location>
</feature>
<dbReference type="CDD" id="cd04590">
    <property type="entry name" value="CBS_pair_CorC_HlyC_assoc"/>
    <property type="match status" value="1"/>
</dbReference>
<dbReference type="EMBL" id="AGWQ01000008">
    <property type="protein sequence ID" value="EJZ85567.1"/>
    <property type="molecule type" value="Genomic_DNA"/>
</dbReference>
<evidence type="ECO:0008006" key="14">
    <source>
        <dbReference type="Google" id="ProtNLM"/>
    </source>
</evidence>
<evidence type="ECO:0000256" key="9">
    <source>
        <dbReference type="SAM" id="Phobius"/>
    </source>
</evidence>
<dbReference type="InterPro" id="IPR044751">
    <property type="entry name" value="Ion_transp-like_CBS"/>
</dbReference>
<feature type="transmembrane region" description="Helical" evidence="9">
    <location>
        <begin position="6"/>
        <end position="26"/>
    </location>
</feature>
<dbReference type="STRING" id="883077.HMPREF9241_01567"/>
<dbReference type="InterPro" id="IPR051676">
    <property type="entry name" value="UPF0053_domain"/>
</dbReference>
<feature type="domain" description="CBS" evidence="10">
    <location>
        <begin position="284"/>
        <end position="341"/>
    </location>
</feature>
<dbReference type="Pfam" id="PF00571">
    <property type="entry name" value="CBS"/>
    <property type="match status" value="2"/>
</dbReference>
<evidence type="ECO:0000256" key="5">
    <source>
        <dbReference type="ARBA" id="ARBA00022989"/>
    </source>
</evidence>
<keyword evidence="5 8" id="KW-1133">Transmembrane helix</keyword>
<dbReference type="PROSITE" id="PS51371">
    <property type="entry name" value="CBS"/>
    <property type="match status" value="2"/>
</dbReference>
<accession>K0YPC0</accession>
<dbReference type="Proteomes" id="UP000003994">
    <property type="component" value="Unassembled WGS sequence"/>
</dbReference>
<comment type="caution">
    <text evidence="12">The sequence shown here is derived from an EMBL/GenBank/DDBJ whole genome shotgun (WGS) entry which is preliminary data.</text>
</comment>
<dbReference type="PATRIC" id="fig|883077.3.peg.1583"/>
<evidence type="ECO:0000256" key="7">
    <source>
        <dbReference type="PROSITE-ProRule" id="PRU00703"/>
    </source>
</evidence>